<keyword evidence="1" id="KW-0227">DNA damage</keyword>
<protein>
    <recommendedName>
        <fullName evidence="1">ATP-dependent DNA helicase</fullName>
        <ecNumber evidence="1">5.6.2.3</ecNumber>
    </recommendedName>
</protein>
<comment type="similarity">
    <text evidence="1">Belongs to the helicase family.</text>
</comment>
<keyword evidence="1" id="KW-0347">Helicase</keyword>
<comment type="catalytic activity">
    <reaction evidence="1">
        <text>ATP + H2O = ADP + phosphate + H(+)</text>
        <dbReference type="Rhea" id="RHEA:13065"/>
        <dbReference type="ChEBI" id="CHEBI:15377"/>
        <dbReference type="ChEBI" id="CHEBI:15378"/>
        <dbReference type="ChEBI" id="CHEBI:30616"/>
        <dbReference type="ChEBI" id="CHEBI:43474"/>
        <dbReference type="ChEBI" id="CHEBI:456216"/>
        <dbReference type="EC" id="5.6.2.3"/>
    </reaction>
</comment>
<gene>
    <name evidence="5" type="ORF">LSAT_V11C700381730</name>
</gene>
<dbReference type="InterPro" id="IPR049163">
    <property type="entry name" value="Pif1-like_2B_dom"/>
</dbReference>
<dbReference type="GO" id="GO:0000723">
    <property type="term" value="P:telomere maintenance"/>
    <property type="evidence" value="ECO:0007669"/>
    <property type="project" value="InterPro"/>
</dbReference>
<dbReference type="GO" id="GO:0016787">
    <property type="term" value="F:hydrolase activity"/>
    <property type="evidence" value="ECO:0007669"/>
    <property type="project" value="UniProtKB-KW"/>
</dbReference>
<organism evidence="5 6">
    <name type="scientific">Lactuca sativa</name>
    <name type="common">Garden lettuce</name>
    <dbReference type="NCBI Taxonomy" id="4236"/>
    <lineage>
        <taxon>Eukaryota</taxon>
        <taxon>Viridiplantae</taxon>
        <taxon>Streptophyta</taxon>
        <taxon>Embryophyta</taxon>
        <taxon>Tracheophyta</taxon>
        <taxon>Spermatophyta</taxon>
        <taxon>Magnoliopsida</taxon>
        <taxon>eudicotyledons</taxon>
        <taxon>Gunneridae</taxon>
        <taxon>Pentapetalae</taxon>
        <taxon>asterids</taxon>
        <taxon>campanulids</taxon>
        <taxon>Asterales</taxon>
        <taxon>Asteraceae</taxon>
        <taxon>Cichorioideae</taxon>
        <taxon>Cichorieae</taxon>
        <taxon>Lactucinae</taxon>
        <taxon>Lactuca</taxon>
    </lineage>
</organism>
<evidence type="ECO:0000313" key="6">
    <source>
        <dbReference type="Proteomes" id="UP000235145"/>
    </source>
</evidence>
<sequence length="1088" mass="126619">MNSVYDVRNLVFHAETTDFNNVLNKKEYRKRAILRWKEKKIKKCQHYNPDFVLEPKNNRRKRKISSNTSGRDLPVVSDCPHCGAVKFYTATSEFCCLTGRIVLSNNVLPIVMQDLLTSMSEEAKHFRNYIRTYNNHFAFTSLGVTSDINFNKRDKGIYILLDFKLYFHDSDSEIENRLLVTPRMSKLQTEKCIHYLKHNPYAFFFRSLRDVPDFHDYKIVLKTISTQDQRVYNKPHVSQVAAICPWKLLRQYIVDNFVKLETQRLDFHRTQQEEIRQEFRQGIVDAMGSGETEGSVVIVLPANFIGGPRNIRQKYVDAMALVQKFGKLDIFLTVTCNPNWPQIKQNLSVHEEAQNRADLIVRVFHAKLEQIKHEVFKNHIFGDIAASTYVIEFQKRGLPHAHFLIILKPNFKMYTTEEYDRIVSAEIPDKIKHMLHGPCGLLNPSNVCMKKKGVCKNLYPKKFSSETSQTSQTDDAYPIYRRWDNGSKVKVRGVIPDNRWVIPYNAYLLSRFDCHINIEICSTIKVVKYIYKYICKGCDRISFNVSSDNNHTLLIEIDQYQSGRWVSPPEGAWRIFKFSLGEIKPAVIHLPLHLENYQPLTFKRKEHLINVLNNPAKKNHVPDHFVWKPGEKMWSPRQIGDSIGHIVIAHPSEGERYYLRILLSKVRCPKSYDDLKSVNGVRVKTFREAALLHGYLLDDNTQQLCLEEASTFHMPYELRRLFATLLVYTCLNNPRQLWTCFEDAMLEDILRCNKETLSQSRHYAFHQIDCFLKSMGKHLRDFNVLPDDYDNSLFEDQTKEIKVEKSIHVSEEDLMTMHTLNEEQQLAFNTIIGRVDSNKLGAFFIDGPGGTGKTFLYRALLAKIRSEGHIPFASNRVILTTKNLFVDEINDILINKFPGLETEYINFDETADPNDQAQYEDLLHSLTPNGMSPHKLILKYNSPIILLRNMNPFEGLCNGTRLLCKDFQRNVIRAEISYGQFAGKEVFIHRIPMQPPSGEQYSVPFNRFQFPIRLCFAMTINKAHGQTLDFVGVYLKEPIENIKIFIEDCFSSSCNSTTTKNIVYRDVYFQFSDQLQILLNHHNHHLLY</sequence>
<dbReference type="Gene3D" id="3.40.50.300">
    <property type="entry name" value="P-loop containing nucleotide triphosphate hydrolases"/>
    <property type="match status" value="1"/>
</dbReference>
<keyword evidence="1" id="KW-0378">Hydrolase</keyword>
<keyword evidence="1" id="KW-0067">ATP-binding</keyword>
<evidence type="ECO:0000259" key="2">
    <source>
        <dbReference type="Pfam" id="PF05970"/>
    </source>
</evidence>
<dbReference type="PANTHER" id="PTHR10492">
    <property type="match status" value="1"/>
</dbReference>
<evidence type="ECO:0000259" key="3">
    <source>
        <dbReference type="Pfam" id="PF14214"/>
    </source>
</evidence>
<keyword evidence="1" id="KW-0233">DNA recombination</keyword>
<proteinExistence type="inferred from homology"/>
<reference evidence="5 6" key="1">
    <citation type="journal article" date="2017" name="Nat. Commun.">
        <title>Genome assembly with in vitro proximity ligation data and whole-genome triplication in lettuce.</title>
        <authorList>
            <person name="Reyes-Chin-Wo S."/>
            <person name="Wang Z."/>
            <person name="Yang X."/>
            <person name="Kozik A."/>
            <person name="Arikit S."/>
            <person name="Song C."/>
            <person name="Xia L."/>
            <person name="Froenicke L."/>
            <person name="Lavelle D.O."/>
            <person name="Truco M.J."/>
            <person name="Xia R."/>
            <person name="Zhu S."/>
            <person name="Xu C."/>
            <person name="Xu H."/>
            <person name="Xu X."/>
            <person name="Cox K."/>
            <person name="Korf I."/>
            <person name="Meyers B.C."/>
            <person name="Michelmore R.W."/>
        </authorList>
    </citation>
    <scope>NUCLEOTIDE SEQUENCE [LARGE SCALE GENOMIC DNA]</scope>
    <source>
        <strain evidence="6">cv. Salinas</strain>
        <tissue evidence="5">Seedlings</tissue>
    </source>
</reference>
<dbReference type="PANTHER" id="PTHR10492:SF92">
    <property type="entry name" value="ATP-DEPENDENT DNA HELICASE"/>
    <property type="match status" value="1"/>
</dbReference>
<dbReference type="EC" id="5.6.2.3" evidence="1"/>
<dbReference type="AlphaFoldDB" id="A0A9R1V153"/>
<dbReference type="GO" id="GO:0006281">
    <property type="term" value="P:DNA repair"/>
    <property type="evidence" value="ECO:0007669"/>
    <property type="project" value="UniProtKB-KW"/>
</dbReference>
<dbReference type="Proteomes" id="UP000235145">
    <property type="component" value="Unassembled WGS sequence"/>
</dbReference>
<feature type="domain" description="Helitron helicase-like" evidence="3">
    <location>
        <begin position="247"/>
        <end position="405"/>
    </location>
</feature>
<comment type="cofactor">
    <cofactor evidence="1">
        <name>Mg(2+)</name>
        <dbReference type="ChEBI" id="CHEBI:18420"/>
    </cofactor>
</comment>
<evidence type="ECO:0000313" key="5">
    <source>
        <dbReference type="EMBL" id="KAJ0196403.1"/>
    </source>
</evidence>
<dbReference type="InterPro" id="IPR027417">
    <property type="entry name" value="P-loop_NTPase"/>
</dbReference>
<dbReference type="InterPro" id="IPR025476">
    <property type="entry name" value="Helitron_helicase-like"/>
</dbReference>
<dbReference type="Pfam" id="PF05970">
    <property type="entry name" value="PIF1"/>
    <property type="match status" value="1"/>
</dbReference>
<dbReference type="GO" id="GO:0043139">
    <property type="term" value="F:5'-3' DNA helicase activity"/>
    <property type="evidence" value="ECO:0007669"/>
    <property type="project" value="UniProtKB-EC"/>
</dbReference>
<dbReference type="InterPro" id="IPR010285">
    <property type="entry name" value="DNA_helicase_pif1-like_DEAD"/>
</dbReference>
<evidence type="ECO:0000256" key="1">
    <source>
        <dbReference type="RuleBase" id="RU363044"/>
    </source>
</evidence>
<dbReference type="EMBL" id="NBSK02000007">
    <property type="protein sequence ID" value="KAJ0196403.1"/>
    <property type="molecule type" value="Genomic_DNA"/>
</dbReference>
<dbReference type="GO" id="GO:0006310">
    <property type="term" value="P:DNA recombination"/>
    <property type="evidence" value="ECO:0007669"/>
    <property type="project" value="UniProtKB-KW"/>
</dbReference>
<comment type="caution">
    <text evidence="5">The sequence shown here is derived from an EMBL/GenBank/DDBJ whole genome shotgun (WGS) entry which is preliminary data.</text>
</comment>
<feature type="domain" description="DNA helicase Pif1-like DEAD-box helicase" evidence="2">
    <location>
        <begin position="820"/>
        <end position="870"/>
    </location>
</feature>
<dbReference type="Pfam" id="PF21530">
    <property type="entry name" value="Pif1_2B_dom"/>
    <property type="match status" value="1"/>
</dbReference>
<dbReference type="GO" id="GO:0005524">
    <property type="term" value="F:ATP binding"/>
    <property type="evidence" value="ECO:0007669"/>
    <property type="project" value="UniProtKB-KW"/>
</dbReference>
<keyword evidence="6" id="KW-1185">Reference proteome</keyword>
<accession>A0A9R1V153</accession>
<evidence type="ECO:0000259" key="4">
    <source>
        <dbReference type="Pfam" id="PF21530"/>
    </source>
</evidence>
<keyword evidence="1" id="KW-0234">DNA repair</keyword>
<name>A0A9R1V153_LACSA</name>
<keyword evidence="1" id="KW-0547">Nucleotide-binding</keyword>
<dbReference type="Pfam" id="PF14214">
    <property type="entry name" value="Helitron_like_N"/>
    <property type="match status" value="1"/>
</dbReference>
<dbReference type="SUPFAM" id="SSF52540">
    <property type="entry name" value="P-loop containing nucleoside triphosphate hydrolases"/>
    <property type="match status" value="2"/>
</dbReference>
<feature type="domain" description="DNA helicase Pif1-like 2B" evidence="4">
    <location>
        <begin position="921"/>
        <end position="963"/>
    </location>
</feature>